<dbReference type="EMBL" id="JAFFJS010000006">
    <property type="protein sequence ID" value="MBM9433929.1"/>
    <property type="molecule type" value="Genomic_DNA"/>
</dbReference>
<dbReference type="RefSeq" id="WP_187997021.1">
    <property type="nucleotide sequence ID" value="NZ_JACEXG010000006.1"/>
</dbReference>
<sequence length="139" mass="14897">MDSDTRHNAVLAAATTAAYYALPDITRSKALRTLGKTGLMVGSSLHVIAAEQPHYRENAKEFGEFLRGADADTLRVTAAMITAVSIAATAATIAGEKAIFRRGERRRAEGRRLPHTRQALVLGLLSGLLVVAAERIEIS</sequence>
<feature type="transmembrane region" description="Helical" evidence="1">
    <location>
        <begin position="76"/>
        <end position="95"/>
    </location>
</feature>
<protein>
    <submittedName>
        <fullName evidence="2">Uncharacterized protein</fullName>
    </submittedName>
</protein>
<evidence type="ECO:0000313" key="3">
    <source>
        <dbReference type="Proteomes" id="UP000705983"/>
    </source>
</evidence>
<accession>A0ABS2TH00</accession>
<proteinExistence type="predicted"/>
<dbReference type="Proteomes" id="UP000705983">
    <property type="component" value="Unassembled WGS sequence"/>
</dbReference>
<comment type="caution">
    <text evidence="2">The sequence shown here is derived from an EMBL/GenBank/DDBJ whole genome shotgun (WGS) entry which is preliminary data.</text>
</comment>
<keyword evidence="1" id="KW-0472">Membrane</keyword>
<evidence type="ECO:0000313" key="2">
    <source>
        <dbReference type="EMBL" id="MBM9433929.1"/>
    </source>
</evidence>
<gene>
    <name evidence="2" type="ORF">JVW63_09515</name>
</gene>
<evidence type="ECO:0000256" key="1">
    <source>
        <dbReference type="SAM" id="Phobius"/>
    </source>
</evidence>
<keyword evidence="3" id="KW-1185">Reference proteome</keyword>
<keyword evidence="1" id="KW-1133">Transmembrane helix</keyword>
<organism evidence="2 3">
    <name type="scientific">Flaviflexus equikiangi</name>
    <dbReference type="NCBI Taxonomy" id="2758573"/>
    <lineage>
        <taxon>Bacteria</taxon>
        <taxon>Bacillati</taxon>
        <taxon>Actinomycetota</taxon>
        <taxon>Actinomycetes</taxon>
        <taxon>Actinomycetales</taxon>
        <taxon>Actinomycetaceae</taxon>
        <taxon>Flaviflexus</taxon>
    </lineage>
</organism>
<name>A0ABS2TH00_9ACTO</name>
<feature type="transmembrane region" description="Helical" evidence="1">
    <location>
        <begin position="116"/>
        <end position="133"/>
    </location>
</feature>
<keyword evidence="1" id="KW-0812">Transmembrane</keyword>
<reference evidence="3" key="1">
    <citation type="submission" date="2021-02" db="EMBL/GenBank/DDBJ databases">
        <title>Leucobacter sp. CX169.</title>
        <authorList>
            <person name="Cheng Y."/>
        </authorList>
    </citation>
    <scope>NUCLEOTIDE SEQUENCE [LARGE SCALE GENOMIC DNA]</scope>
    <source>
        <strain evidence="3">JY899</strain>
    </source>
</reference>